<reference evidence="1" key="2">
    <citation type="journal article" date="2015" name="Fish Shellfish Immunol.">
        <title>Early steps in the European eel (Anguilla anguilla)-Vibrio vulnificus interaction in the gills: Role of the RtxA13 toxin.</title>
        <authorList>
            <person name="Callol A."/>
            <person name="Pajuelo D."/>
            <person name="Ebbesson L."/>
            <person name="Teles M."/>
            <person name="MacKenzie S."/>
            <person name="Amaro C."/>
        </authorList>
    </citation>
    <scope>NUCLEOTIDE SEQUENCE</scope>
</reference>
<proteinExistence type="predicted"/>
<reference evidence="1" key="1">
    <citation type="submission" date="2014-11" db="EMBL/GenBank/DDBJ databases">
        <authorList>
            <person name="Amaro Gonzalez C."/>
        </authorList>
    </citation>
    <scope>NUCLEOTIDE SEQUENCE</scope>
</reference>
<dbReference type="EMBL" id="GBXM01047471">
    <property type="protein sequence ID" value="JAH61106.1"/>
    <property type="molecule type" value="Transcribed_RNA"/>
</dbReference>
<name>A0A0E9U5K7_ANGAN</name>
<protein>
    <submittedName>
        <fullName evidence="1">Uncharacterized protein</fullName>
    </submittedName>
</protein>
<sequence>MAPDNHLHSLQHSNDFEIATLSLHGVERLISDCTSVPIITTTV</sequence>
<evidence type="ECO:0000313" key="1">
    <source>
        <dbReference type="EMBL" id="JAH61106.1"/>
    </source>
</evidence>
<organism evidence="1">
    <name type="scientific">Anguilla anguilla</name>
    <name type="common">European freshwater eel</name>
    <name type="synonym">Muraena anguilla</name>
    <dbReference type="NCBI Taxonomy" id="7936"/>
    <lineage>
        <taxon>Eukaryota</taxon>
        <taxon>Metazoa</taxon>
        <taxon>Chordata</taxon>
        <taxon>Craniata</taxon>
        <taxon>Vertebrata</taxon>
        <taxon>Euteleostomi</taxon>
        <taxon>Actinopterygii</taxon>
        <taxon>Neopterygii</taxon>
        <taxon>Teleostei</taxon>
        <taxon>Anguilliformes</taxon>
        <taxon>Anguillidae</taxon>
        <taxon>Anguilla</taxon>
    </lineage>
</organism>
<dbReference type="AlphaFoldDB" id="A0A0E9U5K7"/>
<accession>A0A0E9U5K7</accession>